<name>A0ABQ0JRI2_9VIBR</name>
<gene>
    <name evidence="1" type="ORF">JCM19239_201</name>
</gene>
<protein>
    <submittedName>
        <fullName evidence="1">Uncharacterized protein</fullName>
    </submittedName>
</protein>
<evidence type="ECO:0000313" key="2">
    <source>
        <dbReference type="Proteomes" id="UP000029223"/>
    </source>
</evidence>
<organism evidence="1 2">
    <name type="scientific">Vibrio variabilis</name>
    <dbReference type="NCBI Taxonomy" id="990271"/>
    <lineage>
        <taxon>Bacteria</taxon>
        <taxon>Pseudomonadati</taxon>
        <taxon>Pseudomonadota</taxon>
        <taxon>Gammaproteobacteria</taxon>
        <taxon>Vibrionales</taxon>
        <taxon>Vibrionaceae</taxon>
        <taxon>Vibrio</taxon>
    </lineage>
</organism>
<comment type="caution">
    <text evidence="1">The sequence shown here is derived from an EMBL/GenBank/DDBJ whole genome shotgun (WGS) entry which is preliminary data.</text>
</comment>
<dbReference type="Proteomes" id="UP000029223">
    <property type="component" value="Unassembled WGS sequence"/>
</dbReference>
<evidence type="ECO:0000313" key="1">
    <source>
        <dbReference type="EMBL" id="GAL31369.1"/>
    </source>
</evidence>
<proteinExistence type="predicted"/>
<sequence length="47" mass="5393">MVDRVKAAVDAKTDQSFVIMRVLMRLPSKEWIKRLSVPLPALKRGQI</sequence>
<accession>A0ABQ0JRI2</accession>
<keyword evidence="2" id="KW-1185">Reference proteome</keyword>
<dbReference type="EMBL" id="BBMS01000155">
    <property type="protein sequence ID" value="GAL31369.1"/>
    <property type="molecule type" value="Genomic_DNA"/>
</dbReference>
<reference evidence="2" key="1">
    <citation type="submission" date="2014-09" db="EMBL/GenBank/DDBJ databases">
        <title>Vibrio variabilis JCM 19239. (C206) whole genome shotgun sequence.</title>
        <authorList>
            <person name="Sawabe T."/>
            <person name="Meirelles P."/>
            <person name="Nakanishi M."/>
            <person name="Sayaka M."/>
            <person name="Hattori M."/>
            <person name="Ohkuma M."/>
        </authorList>
    </citation>
    <scope>NUCLEOTIDE SEQUENCE [LARGE SCALE GENOMIC DNA]</scope>
    <source>
        <strain evidence="2">JCM 19239</strain>
    </source>
</reference>